<keyword evidence="1" id="KW-0547">Nucleotide-binding</keyword>
<dbReference type="RefSeq" id="WP_260591975.1">
    <property type="nucleotide sequence ID" value="NZ_CP104003.1"/>
</dbReference>
<reference evidence="4" key="1">
    <citation type="submission" date="2022-09" db="EMBL/GenBank/DDBJ databases">
        <title>Diverse halophilic archaea isolated from saline environments.</title>
        <authorList>
            <person name="Cui H.-L."/>
        </authorList>
    </citation>
    <scope>NUCLEOTIDE SEQUENCE</scope>
    <source>
        <strain evidence="4">ZS-35-S2</strain>
    </source>
</reference>
<feature type="domain" description="KaiC" evidence="3">
    <location>
        <begin position="2"/>
        <end position="237"/>
    </location>
</feature>
<dbReference type="PANTHER" id="PTHR43637">
    <property type="entry name" value="UPF0273 PROTEIN TM_0370"/>
    <property type="match status" value="1"/>
</dbReference>
<gene>
    <name evidence="4" type="ORF">N0B31_12555</name>
</gene>
<name>A0A9E7U389_9EURY</name>
<protein>
    <submittedName>
        <fullName evidence="4">AAA family ATPase</fullName>
    </submittedName>
</protein>
<dbReference type="KEGG" id="ssai:N0B31_12555"/>
<accession>A0A9E7U389</accession>
<organism evidence="4 5">
    <name type="scientific">Salinirubellus salinus</name>
    <dbReference type="NCBI Taxonomy" id="1364945"/>
    <lineage>
        <taxon>Archaea</taxon>
        <taxon>Methanobacteriati</taxon>
        <taxon>Methanobacteriota</taxon>
        <taxon>Stenosarchaea group</taxon>
        <taxon>Halobacteria</taxon>
        <taxon>Halobacteriales</taxon>
        <taxon>Natronomonadaceae</taxon>
        <taxon>Salinirubellus</taxon>
    </lineage>
</organism>
<dbReference type="InterPro" id="IPR027417">
    <property type="entry name" value="P-loop_NTPase"/>
</dbReference>
<dbReference type="InterPro" id="IPR010624">
    <property type="entry name" value="KaiC_dom"/>
</dbReference>
<dbReference type="PANTHER" id="PTHR43637:SF1">
    <property type="entry name" value="UPF0273 PROTEIN TM_0370"/>
    <property type="match status" value="1"/>
</dbReference>
<dbReference type="AlphaFoldDB" id="A0A9E7U389"/>
<proteinExistence type="predicted"/>
<dbReference type="PRINTS" id="PR01874">
    <property type="entry name" value="DNAREPAIRADA"/>
</dbReference>
<sequence length="253" mass="28218">MQQVKTGVPGLDEVLDGGLVKNAAVLVSGNPGTGKSILCQQFVYNGVEQFDEDGLYLSFEETRDDIQEAAESVGLEHWGEYVEEGHIKVYDKRDLLQEADFSSTLDTVLSDLTEDRYSRIVVDSLTMFQMFFDDDTERRRYLLKLIDILKENDLTSLLTHEQSALFPRTDIGLENFLTDGNIYLGQTPTRGTRNRFVWVAKMRKQATKSDLFPLEITDAGIEVHPDAADLFGLNNDPMGMGGGGGGAPDDFDF</sequence>
<dbReference type="Gene3D" id="3.40.50.300">
    <property type="entry name" value="P-loop containing nucleotide triphosphate hydrolases"/>
    <property type="match status" value="1"/>
</dbReference>
<keyword evidence="2" id="KW-0067">ATP-binding</keyword>
<evidence type="ECO:0000313" key="4">
    <source>
        <dbReference type="EMBL" id="UWM52980.1"/>
    </source>
</evidence>
<evidence type="ECO:0000259" key="3">
    <source>
        <dbReference type="PROSITE" id="PS51146"/>
    </source>
</evidence>
<dbReference type="GO" id="GO:0005524">
    <property type="term" value="F:ATP binding"/>
    <property type="evidence" value="ECO:0007669"/>
    <property type="project" value="UniProtKB-KW"/>
</dbReference>
<dbReference type="EMBL" id="CP104003">
    <property type="protein sequence ID" value="UWM52980.1"/>
    <property type="molecule type" value="Genomic_DNA"/>
</dbReference>
<dbReference type="GeneID" id="74943267"/>
<dbReference type="Proteomes" id="UP001057580">
    <property type="component" value="Chromosome"/>
</dbReference>
<keyword evidence="5" id="KW-1185">Reference proteome</keyword>
<evidence type="ECO:0000256" key="1">
    <source>
        <dbReference type="ARBA" id="ARBA00022741"/>
    </source>
</evidence>
<evidence type="ECO:0000313" key="5">
    <source>
        <dbReference type="Proteomes" id="UP001057580"/>
    </source>
</evidence>
<dbReference type="Pfam" id="PF06745">
    <property type="entry name" value="ATPase"/>
    <property type="match status" value="1"/>
</dbReference>
<dbReference type="InterPro" id="IPR014774">
    <property type="entry name" value="KaiC-like_dom"/>
</dbReference>
<dbReference type="PROSITE" id="PS51146">
    <property type="entry name" value="KAIC"/>
    <property type="match status" value="1"/>
</dbReference>
<evidence type="ECO:0000256" key="2">
    <source>
        <dbReference type="ARBA" id="ARBA00022840"/>
    </source>
</evidence>
<dbReference type="SUPFAM" id="SSF52540">
    <property type="entry name" value="P-loop containing nucleoside triphosphate hydrolases"/>
    <property type="match status" value="1"/>
</dbReference>